<protein>
    <submittedName>
        <fullName evidence="1">Elongation factor 1-alpha 1</fullName>
    </submittedName>
</protein>
<feature type="non-terminal residue" evidence="1">
    <location>
        <position position="1"/>
    </location>
</feature>
<reference evidence="1" key="1">
    <citation type="journal article" date="2021" name="Evol. Appl.">
        <title>The genome of the Pyrenean desman and the effects of bottlenecks and inbreeding on the genomic landscape of an endangered species.</title>
        <authorList>
            <person name="Escoda L."/>
            <person name="Castresana J."/>
        </authorList>
    </citation>
    <scope>NUCLEOTIDE SEQUENCE</scope>
    <source>
        <strain evidence="1">IBE-C5619</strain>
    </source>
</reference>
<dbReference type="PANTHER" id="PTHR44830:SF1">
    <property type="entry name" value="TR-TYPE G DOMAIN-CONTAINING PROTEIN"/>
    <property type="match status" value="1"/>
</dbReference>
<dbReference type="Proteomes" id="UP000700334">
    <property type="component" value="Unassembled WGS sequence"/>
</dbReference>
<gene>
    <name evidence="1" type="ORF">J0S82_013162</name>
</gene>
<dbReference type="SUPFAM" id="SSF50447">
    <property type="entry name" value="Translation proteins"/>
    <property type="match status" value="1"/>
</dbReference>
<evidence type="ECO:0000313" key="2">
    <source>
        <dbReference type="Proteomes" id="UP000700334"/>
    </source>
</evidence>
<evidence type="ECO:0000313" key="1">
    <source>
        <dbReference type="EMBL" id="KAG8523843.1"/>
    </source>
</evidence>
<comment type="caution">
    <text evidence="1">The sequence shown here is derived from an EMBL/GenBank/DDBJ whole genome shotgun (WGS) entry which is preliminary data.</text>
</comment>
<dbReference type="GO" id="GO:0003746">
    <property type="term" value="F:translation elongation factor activity"/>
    <property type="evidence" value="ECO:0007669"/>
    <property type="project" value="UniProtKB-KW"/>
</dbReference>
<dbReference type="Gene3D" id="2.40.30.10">
    <property type="entry name" value="Translation factors"/>
    <property type="match status" value="1"/>
</dbReference>
<dbReference type="InterPro" id="IPR009000">
    <property type="entry name" value="Transl_B-barrel_sf"/>
</dbReference>
<name>A0A8J6AMZ6_GALPY</name>
<accession>A0A8J6AMZ6</accession>
<organism evidence="1 2">
    <name type="scientific">Galemys pyrenaicus</name>
    <name type="common">Iberian desman</name>
    <name type="synonym">Pyrenean desman</name>
    <dbReference type="NCBI Taxonomy" id="202257"/>
    <lineage>
        <taxon>Eukaryota</taxon>
        <taxon>Metazoa</taxon>
        <taxon>Chordata</taxon>
        <taxon>Craniata</taxon>
        <taxon>Vertebrata</taxon>
        <taxon>Euteleostomi</taxon>
        <taxon>Mammalia</taxon>
        <taxon>Eutheria</taxon>
        <taxon>Laurasiatheria</taxon>
        <taxon>Eulipotyphla</taxon>
        <taxon>Talpidae</taxon>
        <taxon>Galemys</taxon>
    </lineage>
</organism>
<keyword evidence="1" id="KW-0648">Protein biosynthesis</keyword>
<sequence length="310" mass="33720">RPSPPLLAIWFPDVVPSTNEPSTNLRRRLLRDMPKSWINCKLNVSVLSSSICPCGTSTFVPQDTESIKSMTTGTSEARCAVPVLPLGLVSLKSLSPRKGRSVSKPFWLTPWVAPFIARRYIKKSLRKLLPTLRKSRYKPDIVVFVPISGWNGDSTLEPSANKPYSKAGELLIKMAAPVKPCCQLIQLTSLVSSPSTHPPVGKPGMVGTLAPVSATVKSVQMQHEALRKALPGDSVGFNIKNLFLVATKSKSDPPMETAGFTTRVIFVNLPGKVGAGVPVQDCHTAADFVIVKSMCFLYNQIKQKSTQNNP</sequence>
<dbReference type="PANTHER" id="PTHR44830">
    <property type="entry name" value="ELONGATION FACTOR 1 ALPHA"/>
    <property type="match status" value="1"/>
</dbReference>
<dbReference type="EMBL" id="JAGFMF010011398">
    <property type="protein sequence ID" value="KAG8523843.1"/>
    <property type="molecule type" value="Genomic_DNA"/>
</dbReference>
<proteinExistence type="predicted"/>
<keyword evidence="2" id="KW-1185">Reference proteome</keyword>
<dbReference type="AlphaFoldDB" id="A0A8J6AMZ6"/>
<feature type="non-terminal residue" evidence="1">
    <location>
        <position position="310"/>
    </location>
</feature>
<keyword evidence="1" id="KW-0251">Elongation factor</keyword>